<evidence type="ECO:0000313" key="2">
    <source>
        <dbReference type="Proteomes" id="UP000237846"/>
    </source>
</evidence>
<protein>
    <submittedName>
        <fullName evidence="1">Uncharacterized protein</fullName>
    </submittedName>
</protein>
<accession>A0A2T0PPI6</accession>
<reference evidence="1 2" key="1">
    <citation type="submission" date="2018-03" db="EMBL/GenBank/DDBJ databases">
        <title>Genomic Encyclopedia of Archaeal and Bacterial Type Strains, Phase II (KMG-II): from individual species to whole genera.</title>
        <authorList>
            <person name="Goeker M."/>
        </authorList>
    </citation>
    <scope>NUCLEOTIDE SEQUENCE [LARGE SCALE GENOMIC DNA]</scope>
    <source>
        <strain evidence="1 2">DSM 45601</strain>
    </source>
</reference>
<name>A0A2T0PPI6_9ACTN</name>
<comment type="caution">
    <text evidence="1">The sequence shown here is derived from an EMBL/GenBank/DDBJ whole genome shotgun (WGS) entry which is preliminary data.</text>
</comment>
<proteinExistence type="predicted"/>
<organism evidence="1 2">
    <name type="scientific">Allonocardiopsis opalescens</name>
    <dbReference type="NCBI Taxonomy" id="1144618"/>
    <lineage>
        <taxon>Bacteria</taxon>
        <taxon>Bacillati</taxon>
        <taxon>Actinomycetota</taxon>
        <taxon>Actinomycetes</taxon>
        <taxon>Streptosporangiales</taxon>
        <taxon>Allonocardiopsis</taxon>
    </lineage>
</organism>
<dbReference type="EMBL" id="PVZC01000016">
    <property type="protein sequence ID" value="PRX90811.1"/>
    <property type="molecule type" value="Genomic_DNA"/>
</dbReference>
<sequence>MIAYIAHLGDDEAAAADARRLARLRGVVSPLPGIVLATPAGLIRLIRGASARTITDADGEELLEVCWPDGRTLRLLIVGDDR</sequence>
<dbReference type="Proteomes" id="UP000237846">
    <property type="component" value="Unassembled WGS sequence"/>
</dbReference>
<evidence type="ECO:0000313" key="1">
    <source>
        <dbReference type="EMBL" id="PRX90811.1"/>
    </source>
</evidence>
<dbReference type="AlphaFoldDB" id="A0A2T0PPI6"/>
<gene>
    <name evidence="1" type="ORF">CLV72_1167</name>
</gene>
<dbReference type="RefSeq" id="WP_106253764.1">
    <property type="nucleotide sequence ID" value="NZ_PVZC01000016.1"/>
</dbReference>
<keyword evidence="2" id="KW-1185">Reference proteome</keyword>